<dbReference type="Pfam" id="PF24569">
    <property type="entry name" value="CFAP161"/>
    <property type="match status" value="1"/>
</dbReference>
<comment type="caution">
    <text evidence="1">The sequence shown here is derived from an EMBL/GenBank/DDBJ whole genome shotgun (WGS) entry which is preliminary data.</text>
</comment>
<protein>
    <submittedName>
        <fullName evidence="1">Uncharacterized protein</fullName>
    </submittedName>
</protein>
<accession>A0A0M0J948</accession>
<dbReference type="Proteomes" id="UP000037460">
    <property type="component" value="Unassembled WGS sequence"/>
</dbReference>
<organism evidence="1 2">
    <name type="scientific">Chrysochromulina tobinii</name>
    <dbReference type="NCBI Taxonomy" id="1460289"/>
    <lineage>
        <taxon>Eukaryota</taxon>
        <taxon>Haptista</taxon>
        <taxon>Haptophyta</taxon>
        <taxon>Prymnesiophyceae</taxon>
        <taxon>Prymnesiales</taxon>
        <taxon>Chrysochromulinaceae</taxon>
        <taxon>Chrysochromulina</taxon>
    </lineage>
</organism>
<evidence type="ECO:0000313" key="2">
    <source>
        <dbReference type="Proteomes" id="UP000037460"/>
    </source>
</evidence>
<reference evidence="2" key="1">
    <citation type="journal article" date="2015" name="PLoS Genet.">
        <title>Genome Sequence and Transcriptome Analyses of Chrysochromulina tobin: Metabolic Tools for Enhanced Algal Fitness in the Prominent Order Prymnesiales (Haptophyceae).</title>
        <authorList>
            <person name="Hovde B.T."/>
            <person name="Deodato C.R."/>
            <person name="Hunsperger H.M."/>
            <person name="Ryken S.A."/>
            <person name="Yost W."/>
            <person name="Jha R.K."/>
            <person name="Patterson J."/>
            <person name="Monnat R.J. Jr."/>
            <person name="Barlow S.B."/>
            <person name="Starkenburg S.R."/>
            <person name="Cattolico R.A."/>
        </authorList>
    </citation>
    <scope>NUCLEOTIDE SEQUENCE</scope>
    <source>
        <strain evidence="2">CCMP291</strain>
    </source>
</reference>
<dbReference type="PANTHER" id="PTHR24274">
    <property type="entry name" value="CILIA- AND FLAGELLA-ASSOCIATED PROTEIN 161"/>
    <property type="match status" value="1"/>
</dbReference>
<dbReference type="InterPro" id="IPR055325">
    <property type="entry name" value="CF161"/>
</dbReference>
<dbReference type="PANTHER" id="PTHR24274:SF1">
    <property type="entry name" value="CILIA- AND FLAGELLA-ASSOCIATED PROTEIN 161"/>
    <property type="match status" value="1"/>
</dbReference>
<dbReference type="EMBL" id="JWZX01003230">
    <property type="protein sequence ID" value="KOO22985.1"/>
    <property type="molecule type" value="Genomic_DNA"/>
</dbReference>
<dbReference type="GO" id="GO:0060271">
    <property type="term" value="P:cilium assembly"/>
    <property type="evidence" value="ECO:0007669"/>
    <property type="project" value="TreeGrafter"/>
</dbReference>
<name>A0A0M0J948_9EUKA</name>
<keyword evidence="2" id="KW-1185">Reference proteome</keyword>
<proteinExistence type="predicted"/>
<dbReference type="GO" id="GO:0031514">
    <property type="term" value="C:motile cilium"/>
    <property type="evidence" value="ECO:0007669"/>
    <property type="project" value="TreeGrafter"/>
</dbReference>
<dbReference type="OrthoDB" id="2126411at2759"/>
<sequence length="296" mass="32288">MSSTPVGYLYTPQQLAGSLSYGSGVRLGNWREDDEVAKMRMMNYIQKKESMDLVLLKKQAVLGPQLAPAILSAPPADSMLKFGDKVMIKSEMNNGCLSVSMGQKLISDLGELYTVTGSASTEPRTRNAIEIVSLEGVPDGQPVCYGMKIALKFSSALGVQGYLGSARAAGVPTATQLIGKQECYMRVVEPGAQVPYECAWTILPQHVDDRIATNGTPVDATVPLLFSHCFTNRRLSCVNIGMPTDFGMECGVCAHTYVETRKVNKLMRETLGRPTNGLISKTETTECLWTLVFHEY</sequence>
<gene>
    <name evidence="1" type="ORF">Ctob_009184</name>
</gene>
<dbReference type="AlphaFoldDB" id="A0A0M0J948"/>
<evidence type="ECO:0000313" key="1">
    <source>
        <dbReference type="EMBL" id="KOO22985.1"/>
    </source>
</evidence>